<dbReference type="PANTHER" id="PTHR31679">
    <property type="entry name" value="PEROXISOMAL MEMBRANE PROTEIN PEX30-RELATED"/>
    <property type="match status" value="1"/>
</dbReference>
<dbReference type="OrthoDB" id="5586090at2759"/>
<dbReference type="STRING" id="486041.B0D092"/>
<accession>B0D092</accession>
<dbReference type="GO" id="GO:0012505">
    <property type="term" value="C:endomembrane system"/>
    <property type="evidence" value="ECO:0007669"/>
    <property type="project" value="UniProtKB-SubCell"/>
</dbReference>
<name>B0D092_LACBS</name>
<feature type="region of interest" description="Disordered" evidence="5">
    <location>
        <begin position="331"/>
        <end position="374"/>
    </location>
</feature>
<feature type="domain" description="Peroxin/Ferlin" evidence="7">
    <location>
        <begin position="213"/>
        <end position="292"/>
    </location>
</feature>
<dbReference type="PANTHER" id="PTHR31679:SF2">
    <property type="entry name" value="PEROXISOMAL MEMBRANE PROTEIN PEX30-RELATED"/>
    <property type="match status" value="1"/>
</dbReference>
<dbReference type="InterPro" id="IPR052646">
    <property type="entry name" value="Peroxisomal_PEX28-32"/>
</dbReference>
<dbReference type="KEGG" id="lbc:LACBIDRAFT_323978"/>
<gene>
    <name evidence="8" type="ORF">LACBIDRAFT_323978</name>
</gene>
<feature type="transmembrane region" description="Helical" evidence="6">
    <location>
        <begin position="58"/>
        <end position="77"/>
    </location>
</feature>
<keyword evidence="3 6" id="KW-1133">Transmembrane helix</keyword>
<protein>
    <submittedName>
        <fullName evidence="8">Predicted protein</fullName>
    </submittedName>
</protein>
<dbReference type="EMBL" id="DS547095">
    <property type="protein sequence ID" value="EDR11414.1"/>
    <property type="molecule type" value="Genomic_DNA"/>
</dbReference>
<dbReference type="SMART" id="SM00693">
    <property type="entry name" value="DysFN"/>
    <property type="match status" value="1"/>
</dbReference>
<dbReference type="HOGENOM" id="CLU_025142_0_0_1"/>
<comment type="subcellular location">
    <subcellularLocation>
        <location evidence="1">Endomembrane system</location>
        <topology evidence="1">Multi-pass membrane protein</topology>
    </subcellularLocation>
</comment>
<keyword evidence="9" id="KW-1185">Reference proteome</keyword>
<organism evidence="9">
    <name type="scientific">Laccaria bicolor (strain S238N-H82 / ATCC MYA-4686)</name>
    <name type="common">Bicoloured deceiver</name>
    <name type="synonym">Laccaria laccata var. bicolor</name>
    <dbReference type="NCBI Taxonomy" id="486041"/>
    <lineage>
        <taxon>Eukaryota</taxon>
        <taxon>Fungi</taxon>
        <taxon>Dikarya</taxon>
        <taxon>Basidiomycota</taxon>
        <taxon>Agaricomycotina</taxon>
        <taxon>Agaricomycetes</taxon>
        <taxon>Agaricomycetidae</taxon>
        <taxon>Agaricales</taxon>
        <taxon>Agaricineae</taxon>
        <taxon>Hydnangiaceae</taxon>
        <taxon>Laccaria</taxon>
    </lineage>
</organism>
<evidence type="ECO:0000313" key="8">
    <source>
        <dbReference type="EMBL" id="EDR11414.1"/>
    </source>
</evidence>
<evidence type="ECO:0000256" key="2">
    <source>
        <dbReference type="ARBA" id="ARBA00022692"/>
    </source>
</evidence>
<evidence type="ECO:0000256" key="4">
    <source>
        <dbReference type="ARBA" id="ARBA00023136"/>
    </source>
</evidence>
<evidence type="ECO:0000259" key="7">
    <source>
        <dbReference type="SMART" id="SM00693"/>
    </source>
</evidence>
<evidence type="ECO:0000256" key="6">
    <source>
        <dbReference type="SAM" id="Phobius"/>
    </source>
</evidence>
<reference evidence="8 9" key="1">
    <citation type="journal article" date="2008" name="Nature">
        <title>The genome of Laccaria bicolor provides insights into mycorrhizal symbiosis.</title>
        <authorList>
            <person name="Martin F."/>
            <person name="Aerts A."/>
            <person name="Ahren D."/>
            <person name="Brun A."/>
            <person name="Danchin E.G.J."/>
            <person name="Duchaussoy F."/>
            <person name="Gibon J."/>
            <person name="Kohler A."/>
            <person name="Lindquist E."/>
            <person name="Pereda V."/>
            <person name="Salamov A."/>
            <person name="Shapiro H.J."/>
            <person name="Wuyts J."/>
            <person name="Blaudez D."/>
            <person name="Buee M."/>
            <person name="Brokstein P."/>
            <person name="Canbaeck B."/>
            <person name="Cohen D."/>
            <person name="Courty P.E."/>
            <person name="Coutinho P.M."/>
            <person name="Delaruelle C."/>
            <person name="Detter J.C."/>
            <person name="Deveau A."/>
            <person name="DiFazio S."/>
            <person name="Duplessis S."/>
            <person name="Fraissinet-Tachet L."/>
            <person name="Lucic E."/>
            <person name="Frey-Klett P."/>
            <person name="Fourrey C."/>
            <person name="Feussner I."/>
            <person name="Gay G."/>
            <person name="Grimwood J."/>
            <person name="Hoegger P.J."/>
            <person name="Jain P."/>
            <person name="Kilaru S."/>
            <person name="Labbe J."/>
            <person name="Lin Y.C."/>
            <person name="Legue V."/>
            <person name="Le Tacon F."/>
            <person name="Marmeisse R."/>
            <person name="Melayah D."/>
            <person name="Montanini B."/>
            <person name="Muratet M."/>
            <person name="Nehls U."/>
            <person name="Niculita-Hirzel H."/>
            <person name="Oudot-Le Secq M.P."/>
            <person name="Peter M."/>
            <person name="Quesneville H."/>
            <person name="Rajashekar B."/>
            <person name="Reich M."/>
            <person name="Rouhier N."/>
            <person name="Schmutz J."/>
            <person name="Yin T."/>
            <person name="Chalot M."/>
            <person name="Henrissat B."/>
            <person name="Kuees U."/>
            <person name="Lucas S."/>
            <person name="Van de Peer Y."/>
            <person name="Podila G.K."/>
            <person name="Polle A."/>
            <person name="Pukkila P.J."/>
            <person name="Richardson P.M."/>
            <person name="Rouze P."/>
            <person name="Sanders I.R."/>
            <person name="Stajich J.E."/>
            <person name="Tunlid A."/>
            <person name="Tuskan G."/>
            <person name="Grigoriev I.V."/>
        </authorList>
    </citation>
    <scope>NUCLEOTIDE SEQUENCE [LARGE SCALE GENOMIC DNA]</scope>
    <source>
        <strain evidence="9">S238N-H82 / ATCC MYA-4686</strain>
    </source>
</reference>
<dbReference type="RefSeq" id="XP_001877311.1">
    <property type="nucleotide sequence ID" value="XM_001877276.1"/>
</dbReference>
<feature type="transmembrane region" description="Helical" evidence="6">
    <location>
        <begin position="137"/>
        <end position="160"/>
    </location>
</feature>
<proteinExistence type="predicted"/>
<dbReference type="InParanoid" id="B0D092"/>
<dbReference type="GeneID" id="6073543"/>
<keyword evidence="4 6" id="KW-0472">Membrane</keyword>
<dbReference type="InterPro" id="IPR006614">
    <property type="entry name" value="Peroxin/Ferlin"/>
</dbReference>
<feature type="compositionally biased region" description="Acidic residues" evidence="5">
    <location>
        <begin position="348"/>
        <end position="363"/>
    </location>
</feature>
<sequence length="462" mass="51197">MAGMSSAAATSAVPLLSDFLSSVPSQLTTALIHLAPYISLLKRTAVVISWRSSWFESWLVVGGCFFLPLVLLVILPFTNRRQNARPSNALAPVTEYALQAIITDLTIIQSLFPQFAPLPAISLSILLRVVILSYIPYLFLTCYLSLSVIFAVVGTVILTWRAPWATILRATVWRSAWFRWTLYAGWARLTGQPLPSRTLSLQPKISSTNPVRSIRFLFTIYENQRWWMGLDWTAALLPGERPSWCSAAQHPVSPPNAFSLPNITTVYLPDGNGRTLKRTATWKWEEPEWRVLVRKSGGGLSRIERPLPAIKEDNSNGSRLLKAAGMFRESGSLGNVSSTPPDKISDEGQPEDVEDGIEEESSTDADGWVYGDNKWEGQGSRGGMGKYTRYRRWTRVAFLSEIVDVVDTDCVGITREPTSSLDAVPPTNILDIPTNVDNPPENPLRQRLKLALAKGATQSVVP</sequence>
<dbReference type="GO" id="GO:0007031">
    <property type="term" value="P:peroxisome organization"/>
    <property type="evidence" value="ECO:0007669"/>
    <property type="project" value="UniProtKB-ARBA"/>
</dbReference>
<evidence type="ECO:0000256" key="3">
    <source>
        <dbReference type="ARBA" id="ARBA00022989"/>
    </source>
</evidence>
<evidence type="ECO:0000313" key="9">
    <source>
        <dbReference type="Proteomes" id="UP000001194"/>
    </source>
</evidence>
<evidence type="ECO:0000256" key="5">
    <source>
        <dbReference type="SAM" id="MobiDB-lite"/>
    </source>
</evidence>
<dbReference type="InterPro" id="IPR010482">
    <property type="entry name" value="TECPR1-like_DysF"/>
</dbReference>
<dbReference type="AlphaFoldDB" id="B0D092"/>
<keyword evidence="2 6" id="KW-0812">Transmembrane</keyword>
<dbReference type="GO" id="GO:0005778">
    <property type="term" value="C:peroxisomal membrane"/>
    <property type="evidence" value="ECO:0007669"/>
    <property type="project" value="TreeGrafter"/>
</dbReference>
<dbReference type="Pfam" id="PF06398">
    <property type="entry name" value="Pex24p"/>
    <property type="match status" value="1"/>
</dbReference>
<evidence type="ECO:0000256" key="1">
    <source>
        <dbReference type="ARBA" id="ARBA00004127"/>
    </source>
</evidence>
<dbReference type="Proteomes" id="UP000001194">
    <property type="component" value="Unassembled WGS sequence"/>
</dbReference>